<keyword evidence="2" id="KW-0677">Repeat</keyword>
<dbReference type="InterPro" id="IPR018333">
    <property type="entry name" value="Squalene_cyclase"/>
</dbReference>
<dbReference type="Gene3D" id="1.50.10.20">
    <property type="match status" value="1"/>
</dbReference>
<evidence type="ECO:0000256" key="2">
    <source>
        <dbReference type="ARBA" id="ARBA00022737"/>
    </source>
</evidence>
<dbReference type="EMBL" id="UINC01053992">
    <property type="protein sequence ID" value="SVB71177.1"/>
    <property type="molecule type" value="Genomic_DNA"/>
</dbReference>
<proteinExistence type="inferred from homology"/>
<evidence type="ECO:0000256" key="1">
    <source>
        <dbReference type="ARBA" id="ARBA00009755"/>
    </source>
</evidence>
<dbReference type="PANTHER" id="PTHR11764">
    <property type="entry name" value="TERPENE CYCLASE/MUTASE FAMILY MEMBER"/>
    <property type="match status" value="1"/>
</dbReference>
<evidence type="ECO:0000259" key="3">
    <source>
        <dbReference type="Pfam" id="PF13243"/>
    </source>
</evidence>
<dbReference type="SUPFAM" id="SSF48239">
    <property type="entry name" value="Terpenoid cyclases/Protein prenyltransferases"/>
    <property type="match status" value="2"/>
</dbReference>
<sequence>GNYDWHRLTPPKFVIPMIKIAQKFSKAFPNLCPVLKPPKHLLPTPDFFYSDTFSNLFIAEQQTLVPAMLLLELEGQKRVETVNDLFSWLQSKVLSDGSWFCVNYITALATIALVEFNKYSDDSRALMLIRQSQSWLEQTKNPDGGCREAINLNIWDTSLSLIALTETNNPNHKESILEGAKWLIKHQNAEGGWAFSGLLDGGLPSDADDTALAVLALLKSGFPISNDAIQNGLNWLITNQSDDGSWSTYVPGEGDVGCVSITAHAIEVLLEVNGYQKQIDQAVAWLETHISRDGFWDDLWLSKRTYGTACAINAIVKAGYHNIQAIKDGVKWLESVQNPDGGWGEDMFGNQIDSTVEQTAWSTYALLIVDCQNPSARRGLEFLINQQNPDGSWNASCVGIYWEIIGGYIDPIYASVFPILALDAYHRCENPA</sequence>
<comment type="similarity">
    <text evidence="1">Belongs to the terpene cyclase/mutase family.</text>
</comment>
<feature type="non-terminal residue" evidence="4">
    <location>
        <position position="1"/>
    </location>
</feature>
<dbReference type="AlphaFoldDB" id="A0A382G9D6"/>
<organism evidence="4">
    <name type="scientific">marine metagenome</name>
    <dbReference type="NCBI Taxonomy" id="408172"/>
    <lineage>
        <taxon>unclassified sequences</taxon>
        <taxon>metagenomes</taxon>
        <taxon>ecological metagenomes</taxon>
    </lineage>
</organism>
<dbReference type="InterPro" id="IPR008930">
    <property type="entry name" value="Terpenoid_cyclase/PrenylTrfase"/>
</dbReference>
<dbReference type="GO" id="GO:0016104">
    <property type="term" value="P:triterpenoid biosynthetic process"/>
    <property type="evidence" value="ECO:0007669"/>
    <property type="project" value="InterPro"/>
</dbReference>
<feature type="domain" description="Squalene cyclase C-terminal" evidence="3">
    <location>
        <begin position="255"/>
        <end position="426"/>
    </location>
</feature>
<gene>
    <name evidence="4" type="ORF">METZ01_LOCUS224031</name>
</gene>
<dbReference type="InterPro" id="IPR032696">
    <property type="entry name" value="SQ_cyclase_C"/>
</dbReference>
<accession>A0A382G9D6</accession>
<protein>
    <recommendedName>
        <fullName evidence="3">Squalene cyclase C-terminal domain-containing protein</fullName>
    </recommendedName>
</protein>
<feature type="domain" description="Squalene cyclase C-terminal" evidence="3">
    <location>
        <begin position="154"/>
        <end position="247"/>
    </location>
</feature>
<dbReference type="GO" id="GO:0016866">
    <property type="term" value="F:intramolecular transferase activity"/>
    <property type="evidence" value="ECO:0007669"/>
    <property type="project" value="InterPro"/>
</dbReference>
<name>A0A382G9D6_9ZZZZ</name>
<dbReference type="GO" id="GO:0005811">
    <property type="term" value="C:lipid droplet"/>
    <property type="evidence" value="ECO:0007669"/>
    <property type="project" value="InterPro"/>
</dbReference>
<dbReference type="Pfam" id="PF13243">
    <property type="entry name" value="SQHop_cyclase_C"/>
    <property type="match status" value="2"/>
</dbReference>
<evidence type="ECO:0000313" key="4">
    <source>
        <dbReference type="EMBL" id="SVB71177.1"/>
    </source>
</evidence>
<reference evidence="4" key="1">
    <citation type="submission" date="2018-05" db="EMBL/GenBank/DDBJ databases">
        <authorList>
            <person name="Lanie J.A."/>
            <person name="Ng W.-L."/>
            <person name="Kazmierczak K.M."/>
            <person name="Andrzejewski T.M."/>
            <person name="Davidsen T.M."/>
            <person name="Wayne K.J."/>
            <person name="Tettelin H."/>
            <person name="Glass J.I."/>
            <person name="Rusch D."/>
            <person name="Podicherti R."/>
            <person name="Tsui H.-C.T."/>
            <person name="Winkler M.E."/>
        </authorList>
    </citation>
    <scope>NUCLEOTIDE SEQUENCE</scope>
</reference>
<dbReference type="PANTHER" id="PTHR11764:SF20">
    <property type="entry name" value="LANOSTEROL SYNTHASE"/>
    <property type="match status" value="1"/>
</dbReference>